<reference evidence="1 2" key="2">
    <citation type="journal article" date="2022" name="Mol. Ecol. Resour.">
        <title>The genomes of chicory, endive, great burdock and yacon provide insights into Asteraceae paleo-polyploidization history and plant inulin production.</title>
        <authorList>
            <person name="Fan W."/>
            <person name="Wang S."/>
            <person name="Wang H."/>
            <person name="Wang A."/>
            <person name="Jiang F."/>
            <person name="Liu H."/>
            <person name="Zhao H."/>
            <person name="Xu D."/>
            <person name="Zhang Y."/>
        </authorList>
    </citation>
    <scope>NUCLEOTIDE SEQUENCE [LARGE SCALE GENOMIC DNA]</scope>
    <source>
        <strain evidence="2">cv. Niubang</strain>
    </source>
</reference>
<sequence>MRTRDFGGAIFTLSVVVVVVQVMFSKKMTLASARAIVPLHSNATRNCTYAITVKTTCTKGADTTNHVNIRFGDSDSNDILVHHLNSKHVKRLDPLEPQVLDDVPIKPFQACTIDQFEHTGLCVDSPVCYLYLKLTGQDDWRPGFAQIRVLEGPHLSSDYFYFRRYLPRNVWHGIDVCDTKVTPFGLKYKWKVFG</sequence>
<comment type="caution">
    <text evidence="1">The sequence shown here is derived from an EMBL/GenBank/DDBJ whole genome shotgun (WGS) entry which is preliminary data.</text>
</comment>
<keyword evidence="2" id="KW-1185">Reference proteome</keyword>
<accession>A0ACB8Y4G1</accession>
<dbReference type="Proteomes" id="UP001055879">
    <property type="component" value="Linkage Group LG14"/>
</dbReference>
<evidence type="ECO:0000313" key="2">
    <source>
        <dbReference type="Proteomes" id="UP001055879"/>
    </source>
</evidence>
<proteinExistence type="predicted"/>
<protein>
    <submittedName>
        <fullName evidence="1">Uncharacterized protein</fullName>
    </submittedName>
</protein>
<evidence type="ECO:0000313" key="1">
    <source>
        <dbReference type="EMBL" id="KAI3678417.1"/>
    </source>
</evidence>
<name>A0ACB8Y4G1_ARCLA</name>
<gene>
    <name evidence="1" type="ORF">L6452_37708</name>
</gene>
<organism evidence="1 2">
    <name type="scientific">Arctium lappa</name>
    <name type="common">Greater burdock</name>
    <name type="synonym">Lappa major</name>
    <dbReference type="NCBI Taxonomy" id="4217"/>
    <lineage>
        <taxon>Eukaryota</taxon>
        <taxon>Viridiplantae</taxon>
        <taxon>Streptophyta</taxon>
        <taxon>Embryophyta</taxon>
        <taxon>Tracheophyta</taxon>
        <taxon>Spermatophyta</taxon>
        <taxon>Magnoliopsida</taxon>
        <taxon>eudicotyledons</taxon>
        <taxon>Gunneridae</taxon>
        <taxon>Pentapetalae</taxon>
        <taxon>asterids</taxon>
        <taxon>campanulids</taxon>
        <taxon>Asterales</taxon>
        <taxon>Asteraceae</taxon>
        <taxon>Carduoideae</taxon>
        <taxon>Cardueae</taxon>
        <taxon>Arctiinae</taxon>
        <taxon>Arctium</taxon>
    </lineage>
</organism>
<dbReference type="EMBL" id="CM042060">
    <property type="protein sequence ID" value="KAI3678417.1"/>
    <property type="molecule type" value="Genomic_DNA"/>
</dbReference>
<reference evidence="2" key="1">
    <citation type="journal article" date="2022" name="Mol. Ecol. Resour.">
        <title>The genomes of chicory, endive, great burdock and yacon provide insights into Asteraceae palaeo-polyploidization history and plant inulin production.</title>
        <authorList>
            <person name="Fan W."/>
            <person name="Wang S."/>
            <person name="Wang H."/>
            <person name="Wang A."/>
            <person name="Jiang F."/>
            <person name="Liu H."/>
            <person name="Zhao H."/>
            <person name="Xu D."/>
            <person name="Zhang Y."/>
        </authorList>
    </citation>
    <scope>NUCLEOTIDE SEQUENCE [LARGE SCALE GENOMIC DNA]</scope>
    <source>
        <strain evidence="2">cv. Niubang</strain>
    </source>
</reference>